<dbReference type="AlphaFoldDB" id="A0A127PDF3"/>
<dbReference type="EMBL" id="CP013232">
    <property type="protein sequence ID" value="AMO95840.1"/>
    <property type="molecule type" value="Genomic_DNA"/>
</dbReference>
<evidence type="ECO:0000313" key="2">
    <source>
        <dbReference type="Proteomes" id="UP000072421"/>
    </source>
</evidence>
<gene>
    <name evidence="1" type="ORF">CFter6_3192</name>
</gene>
<organism evidence="1">
    <name type="scientific">Collimonas fungivorans</name>
    <dbReference type="NCBI Taxonomy" id="158899"/>
    <lineage>
        <taxon>Bacteria</taxon>
        <taxon>Pseudomonadati</taxon>
        <taxon>Pseudomonadota</taxon>
        <taxon>Betaproteobacteria</taxon>
        <taxon>Burkholderiales</taxon>
        <taxon>Oxalobacteraceae</taxon>
        <taxon>Collimonas</taxon>
    </lineage>
</organism>
<name>A0A127PDF3_9BURK</name>
<sequence length="39" mass="4140">MTAMMQLTTLLTIGARKSDATANIGQLASPAFRTRKDSA</sequence>
<reference evidence="1 2" key="1">
    <citation type="submission" date="2015-11" db="EMBL/GenBank/DDBJ databases">
        <title>Exploring the genomic traits of fungus-feeding bacterial genus Collimonas.</title>
        <authorList>
            <person name="Song C."/>
            <person name="Schmidt R."/>
            <person name="de Jager V."/>
            <person name="Krzyzanowska D."/>
            <person name="Jongedijk E."/>
            <person name="Cankar K."/>
            <person name="Beekwilder J."/>
            <person name="van Veen A."/>
            <person name="de Boer W."/>
            <person name="van Veen J.A."/>
            <person name="Garbeva P."/>
        </authorList>
    </citation>
    <scope>NUCLEOTIDE SEQUENCE [LARGE SCALE GENOMIC DNA]</scope>
    <source>
        <strain evidence="1 2">Ter6</strain>
    </source>
</reference>
<dbReference type="PATRIC" id="fig|158899.10.peg.3176"/>
<accession>A0A127PDF3</accession>
<evidence type="ECO:0000313" key="1">
    <source>
        <dbReference type="EMBL" id="AMO95840.1"/>
    </source>
</evidence>
<proteinExistence type="predicted"/>
<protein>
    <submittedName>
        <fullName evidence="1">Uncharacterized protein</fullName>
    </submittedName>
</protein>
<dbReference type="Proteomes" id="UP000072421">
    <property type="component" value="Chromosome"/>
</dbReference>